<evidence type="ECO:0000313" key="1">
    <source>
        <dbReference type="EMBL" id="RJO60851.1"/>
    </source>
</evidence>
<dbReference type="AlphaFoldDB" id="A0A419DCH8"/>
<sequence length="114" mass="12858">MNQFAEKPDARSEVRRHVGEFLDPEYVEKTGESGARIDFVDALDIYLSGEDADSETFSIKSFLKLLKESDIASDLTRKAKEENLNLSGLMDKFRESPDEDIADDVLSLVRRTLG</sequence>
<accession>A0A419DCH8</accession>
<comment type="caution">
    <text evidence="1">The sequence shown here is derived from an EMBL/GenBank/DDBJ whole genome shotgun (WGS) entry which is preliminary data.</text>
</comment>
<organism evidence="1 2">
    <name type="scientific">candidate division WS5 bacterium</name>
    <dbReference type="NCBI Taxonomy" id="2093353"/>
    <lineage>
        <taxon>Bacteria</taxon>
        <taxon>candidate division WS5</taxon>
    </lineage>
</organism>
<name>A0A419DCH8_9BACT</name>
<dbReference type="EMBL" id="QZJW01000038">
    <property type="protein sequence ID" value="RJO60851.1"/>
    <property type="molecule type" value="Genomic_DNA"/>
</dbReference>
<evidence type="ECO:0000313" key="2">
    <source>
        <dbReference type="Proteomes" id="UP000285655"/>
    </source>
</evidence>
<gene>
    <name evidence="1" type="ORF">C4544_04405</name>
</gene>
<protein>
    <submittedName>
        <fullName evidence="1">Uncharacterized protein</fullName>
    </submittedName>
</protein>
<dbReference type="Proteomes" id="UP000285655">
    <property type="component" value="Unassembled WGS sequence"/>
</dbReference>
<reference evidence="1 2" key="1">
    <citation type="journal article" date="2017" name="ISME J.">
        <title>Energy and carbon metabolisms in a deep terrestrial subsurface fluid microbial community.</title>
        <authorList>
            <person name="Momper L."/>
            <person name="Jungbluth S.P."/>
            <person name="Lee M.D."/>
            <person name="Amend J.P."/>
        </authorList>
    </citation>
    <scope>NUCLEOTIDE SEQUENCE [LARGE SCALE GENOMIC DNA]</scope>
    <source>
        <strain evidence="1">SURF_29</strain>
    </source>
</reference>
<proteinExistence type="predicted"/>